<sequence>MAAMVDCQRDFNQAIFPVFYDVDPSDVRKQSGLYKAAFASLSQKFTQDPGKVHRWKTAMTTLANSVGWDVRHKPEFREVENVVQKIVKKLNHKFSGFADDLIGVQPRVEGLEKLLKLTSQDDGFRVLGIWGMGGIGKSTLATALYDRISYQFDASCFVENVTKLYKDGGAMSIQKQILRQSLDEKNLDTYSPSEISGIIANRVHNIRVLIVLDNVDELKQLEELAINPKLLCEGSRIIITTRDKHILEAYGANEVHDVPLLSDEEAKELFSRKAFKRDCPRNNYEELIPEVLKYAQRHPLTIRVVGSFLCSRNATQWRDALDRLRNNLEDEITEVLQIE</sequence>
<organism evidence="2 3">
    <name type="scientific">Stylosanthes scabra</name>
    <dbReference type="NCBI Taxonomy" id="79078"/>
    <lineage>
        <taxon>Eukaryota</taxon>
        <taxon>Viridiplantae</taxon>
        <taxon>Streptophyta</taxon>
        <taxon>Embryophyta</taxon>
        <taxon>Tracheophyta</taxon>
        <taxon>Spermatophyta</taxon>
        <taxon>Magnoliopsida</taxon>
        <taxon>eudicotyledons</taxon>
        <taxon>Gunneridae</taxon>
        <taxon>Pentapetalae</taxon>
        <taxon>rosids</taxon>
        <taxon>fabids</taxon>
        <taxon>Fabales</taxon>
        <taxon>Fabaceae</taxon>
        <taxon>Papilionoideae</taxon>
        <taxon>50 kb inversion clade</taxon>
        <taxon>dalbergioids sensu lato</taxon>
        <taxon>Dalbergieae</taxon>
        <taxon>Pterocarpus clade</taxon>
        <taxon>Stylosanthes</taxon>
    </lineage>
</organism>
<dbReference type="Pfam" id="PF00931">
    <property type="entry name" value="NB-ARC"/>
    <property type="match status" value="1"/>
</dbReference>
<dbReference type="Pfam" id="PF01582">
    <property type="entry name" value="TIR"/>
    <property type="match status" value="1"/>
</dbReference>
<dbReference type="PROSITE" id="PS50104">
    <property type="entry name" value="TIR"/>
    <property type="match status" value="1"/>
</dbReference>
<feature type="domain" description="TIR" evidence="1">
    <location>
        <begin position="1"/>
        <end position="94"/>
    </location>
</feature>
<dbReference type="InterPro" id="IPR002182">
    <property type="entry name" value="NB-ARC"/>
</dbReference>
<name>A0ABU6VFQ1_9FABA</name>
<keyword evidence="3" id="KW-1185">Reference proteome</keyword>
<dbReference type="InterPro" id="IPR042197">
    <property type="entry name" value="Apaf_helical"/>
</dbReference>
<dbReference type="Proteomes" id="UP001341840">
    <property type="component" value="Unassembled WGS sequence"/>
</dbReference>
<dbReference type="Gene3D" id="3.40.50.300">
    <property type="entry name" value="P-loop containing nucleotide triphosphate hydrolases"/>
    <property type="match status" value="1"/>
</dbReference>
<protein>
    <recommendedName>
        <fullName evidence="1">TIR domain-containing protein</fullName>
    </recommendedName>
</protein>
<evidence type="ECO:0000259" key="1">
    <source>
        <dbReference type="PROSITE" id="PS50104"/>
    </source>
</evidence>
<dbReference type="InterPro" id="IPR000157">
    <property type="entry name" value="TIR_dom"/>
</dbReference>
<evidence type="ECO:0000313" key="3">
    <source>
        <dbReference type="Proteomes" id="UP001341840"/>
    </source>
</evidence>
<evidence type="ECO:0000313" key="2">
    <source>
        <dbReference type="EMBL" id="MED6170778.1"/>
    </source>
</evidence>
<accession>A0ABU6VFQ1</accession>
<dbReference type="InterPro" id="IPR035897">
    <property type="entry name" value="Toll_tir_struct_dom_sf"/>
</dbReference>
<dbReference type="Gene3D" id="1.10.8.430">
    <property type="entry name" value="Helical domain of apoptotic protease-activating factors"/>
    <property type="match status" value="1"/>
</dbReference>
<dbReference type="SUPFAM" id="SSF52540">
    <property type="entry name" value="P-loop containing nucleoside triphosphate hydrolases"/>
    <property type="match status" value="1"/>
</dbReference>
<dbReference type="InterPro" id="IPR027417">
    <property type="entry name" value="P-loop_NTPase"/>
</dbReference>
<dbReference type="PANTHER" id="PTHR11017">
    <property type="entry name" value="LEUCINE-RICH REPEAT-CONTAINING PROTEIN"/>
    <property type="match status" value="1"/>
</dbReference>
<proteinExistence type="predicted"/>
<dbReference type="SUPFAM" id="SSF52200">
    <property type="entry name" value="Toll/Interleukin receptor TIR domain"/>
    <property type="match status" value="1"/>
</dbReference>
<comment type="caution">
    <text evidence="2">The sequence shown here is derived from an EMBL/GenBank/DDBJ whole genome shotgun (WGS) entry which is preliminary data.</text>
</comment>
<dbReference type="PRINTS" id="PR00364">
    <property type="entry name" value="DISEASERSIST"/>
</dbReference>
<dbReference type="Gene3D" id="3.40.50.10140">
    <property type="entry name" value="Toll/interleukin-1 receptor homology (TIR) domain"/>
    <property type="match status" value="1"/>
</dbReference>
<dbReference type="PANTHER" id="PTHR11017:SF290">
    <property type="entry name" value="ADP-RIBOSYL CYCLASE_CYCLIC ADP-RIBOSE HYDROLASE"/>
    <property type="match status" value="1"/>
</dbReference>
<dbReference type="EMBL" id="JASCZI010151194">
    <property type="protein sequence ID" value="MED6170778.1"/>
    <property type="molecule type" value="Genomic_DNA"/>
</dbReference>
<gene>
    <name evidence="2" type="ORF">PIB30_034354</name>
</gene>
<dbReference type="InterPro" id="IPR044974">
    <property type="entry name" value="Disease_R_plants"/>
</dbReference>
<reference evidence="2 3" key="1">
    <citation type="journal article" date="2023" name="Plants (Basel)">
        <title>Bridging the Gap: Combining Genomics and Transcriptomics Approaches to Understand Stylosanthes scabra, an Orphan Legume from the Brazilian Caatinga.</title>
        <authorList>
            <person name="Ferreira-Neto J.R.C."/>
            <person name="da Silva M.D."/>
            <person name="Binneck E."/>
            <person name="de Melo N.F."/>
            <person name="da Silva R.H."/>
            <person name="de Melo A.L.T.M."/>
            <person name="Pandolfi V."/>
            <person name="Bustamante F.O."/>
            <person name="Brasileiro-Vidal A.C."/>
            <person name="Benko-Iseppon A.M."/>
        </authorList>
    </citation>
    <scope>NUCLEOTIDE SEQUENCE [LARGE SCALE GENOMIC DNA]</scope>
    <source>
        <tissue evidence="2">Leaves</tissue>
    </source>
</reference>